<keyword evidence="1" id="KW-0472">Membrane</keyword>
<keyword evidence="1" id="KW-0812">Transmembrane</keyword>
<dbReference type="OrthoDB" id="1820771at2"/>
<evidence type="ECO:0000313" key="3">
    <source>
        <dbReference type="Proteomes" id="UP000183190"/>
    </source>
</evidence>
<dbReference type="EMBL" id="FNWV01000013">
    <property type="protein sequence ID" value="SEH79946.1"/>
    <property type="molecule type" value="Genomic_DNA"/>
</dbReference>
<keyword evidence="1" id="KW-1133">Transmembrane helix</keyword>
<accession>A0A1H6KVK7</accession>
<proteinExistence type="predicted"/>
<name>A0A1H6KVK7_RUMFL</name>
<organism evidence="2 3">
    <name type="scientific">Ruminococcus flavefaciens</name>
    <dbReference type="NCBI Taxonomy" id="1265"/>
    <lineage>
        <taxon>Bacteria</taxon>
        <taxon>Bacillati</taxon>
        <taxon>Bacillota</taxon>
        <taxon>Clostridia</taxon>
        <taxon>Eubacteriales</taxon>
        <taxon>Oscillospiraceae</taxon>
        <taxon>Ruminococcus</taxon>
    </lineage>
</organism>
<dbReference type="Proteomes" id="UP000183190">
    <property type="component" value="Unassembled WGS sequence"/>
</dbReference>
<reference evidence="2 3" key="1">
    <citation type="submission" date="2016-10" db="EMBL/GenBank/DDBJ databases">
        <authorList>
            <person name="de Groot N.N."/>
        </authorList>
    </citation>
    <scope>NUCLEOTIDE SEQUENCE [LARGE SCALE GENOMIC DNA]</scope>
    <source>
        <strain evidence="2 3">YAD2003</strain>
    </source>
</reference>
<evidence type="ECO:0000313" key="2">
    <source>
        <dbReference type="EMBL" id="SEH79946.1"/>
    </source>
</evidence>
<evidence type="ECO:0000256" key="1">
    <source>
        <dbReference type="SAM" id="Phobius"/>
    </source>
</evidence>
<feature type="transmembrane region" description="Helical" evidence="1">
    <location>
        <begin position="9"/>
        <end position="29"/>
    </location>
</feature>
<gene>
    <name evidence="2" type="ORF">SAMN02910265_02754</name>
</gene>
<dbReference type="RefSeq" id="WP_074718381.1">
    <property type="nucleotide sequence ID" value="NZ_FNWV01000013.1"/>
</dbReference>
<sequence>MKLIKALKWLFLTLGILCLTAMICLMIFIGDTNELIAIWKFTERFMVNVLALAAPAFLCLGTFMAFLQIWKRQYGGKRLPSVLSLVFLGALGFSFLIFGTDWLGESLASMKSPDGKHTLYYVDGESEEKESRSVYRKSGMFEYERIFYSDKSFSDFKWSEDGVEHNGQIFKY</sequence>
<feature type="transmembrane region" description="Helical" evidence="1">
    <location>
        <begin position="49"/>
        <end position="70"/>
    </location>
</feature>
<dbReference type="AlphaFoldDB" id="A0A1H6KVK7"/>
<feature type="transmembrane region" description="Helical" evidence="1">
    <location>
        <begin position="82"/>
        <end position="103"/>
    </location>
</feature>
<protein>
    <submittedName>
        <fullName evidence="2">Uncharacterized protein</fullName>
    </submittedName>
</protein>